<dbReference type="OrthoDB" id="582170at2"/>
<dbReference type="PANTHER" id="PTHR44591">
    <property type="entry name" value="STRESS RESPONSE REGULATOR PROTEIN 1"/>
    <property type="match status" value="1"/>
</dbReference>
<reference evidence="4 5" key="1">
    <citation type="submission" date="2018-12" db="EMBL/GenBank/DDBJ databases">
        <title>bacterium Hansschlegelia zhihuaiae S113.</title>
        <authorList>
            <person name="He J."/>
        </authorList>
    </citation>
    <scope>NUCLEOTIDE SEQUENCE [LARGE SCALE GENOMIC DNA]</scope>
    <source>
        <strain evidence="4 5">S 113</strain>
    </source>
</reference>
<dbReference type="EMBL" id="RYFI01000026">
    <property type="protein sequence ID" value="RXF68501.1"/>
    <property type="molecule type" value="Genomic_DNA"/>
</dbReference>
<dbReference type="SMART" id="SM00448">
    <property type="entry name" value="REC"/>
    <property type="match status" value="1"/>
</dbReference>
<feature type="domain" description="Response regulatory" evidence="3">
    <location>
        <begin position="10"/>
        <end position="120"/>
    </location>
</feature>
<dbReference type="Proteomes" id="UP000289708">
    <property type="component" value="Unassembled WGS sequence"/>
</dbReference>
<evidence type="ECO:0000313" key="4">
    <source>
        <dbReference type="EMBL" id="RXF68501.1"/>
    </source>
</evidence>
<evidence type="ECO:0000256" key="1">
    <source>
        <dbReference type="ARBA" id="ARBA00022553"/>
    </source>
</evidence>
<feature type="modified residue" description="4-aspartylphosphate" evidence="2">
    <location>
        <position position="60"/>
    </location>
</feature>
<dbReference type="InterPro" id="IPR011006">
    <property type="entry name" value="CheY-like_superfamily"/>
</dbReference>
<evidence type="ECO:0000256" key="2">
    <source>
        <dbReference type="PROSITE-ProRule" id="PRU00169"/>
    </source>
</evidence>
<evidence type="ECO:0000313" key="5">
    <source>
        <dbReference type="Proteomes" id="UP000289708"/>
    </source>
</evidence>
<gene>
    <name evidence="4" type="ORF">EK403_19940</name>
</gene>
<dbReference type="GO" id="GO:0000160">
    <property type="term" value="P:phosphorelay signal transduction system"/>
    <property type="evidence" value="ECO:0007669"/>
    <property type="project" value="InterPro"/>
</dbReference>
<proteinExistence type="predicted"/>
<dbReference type="AlphaFoldDB" id="A0A4Q0M635"/>
<dbReference type="Pfam" id="PF00072">
    <property type="entry name" value="Response_reg"/>
    <property type="match status" value="1"/>
</dbReference>
<name>A0A4Q0M635_9HYPH</name>
<dbReference type="InterPro" id="IPR001789">
    <property type="entry name" value="Sig_transdc_resp-reg_receiver"/>
</dbReference>
<accession>A0A4Q0M635</accession>
<comment type="caution">
    <text evidence="4">The sequence shown here is derived from an EMBL/GenBank/DDBJ whole genome shotgun (WGS) entry which is preliminary data.</text>
</comment>
<dbReference type="Gene3D" id="3.40.50.2300">
    <property type="match status" value="1"/>
</dbReference>
<evidence type="ECO:0000259" key="3">
    <source>
        <dbReference type="PROSITE" id="PS50110"/>
    </source>
</evidence>
<dbReference type="PANTHER" id="PTHR44591:SF24">
    <property type="entry name" value="PROTEIN-GLUTAMATE METHYLESTERASE_PROTEIN-GLUTAMINE GLUTAMINASE 1"/>
    <property type="match status" value="1"/>
</dbReference>
<organism evidence="4 5">
    <name type="scientific">Hansschlegelia zhihuaiae</name>
    <dbReference type="NCBI Taxonomy" id="405005"/>
    <lineage>
        <taxon>Bacteria</taxon>
        <taxon>Pseudomonadati</taxon>
        <taxon>Pseudomonadota</taxon>
        <taxon>Alphaproteobacteria</taxon>
        <taxon>Hyphomicrobiales</taxon>
        <taxon>Methylopilaceae</taxon>
        <taxon>Hansschlegelia</taxon>
    </lineage>
</organism>
<dbReference type="PROSITE" id="PS50110">
    <property type="entry name" value="RESPONSE_REGULATORY"/>
    <property type="match status" value="1"/>
</dbReference>
<sequence>MTEQGLSGLRILLVEDEAMIAMLVEDMLTDSGATVVGPAGGVAEALGVISSEQIDGALLDVNLGGEQSFEVADALAKRSIPFVFVTGYGGGAVRDRYPDAPTLQKPFVTSDLERALSGLAIAARDASHSAP</sequence>
<keyword evidence="1 2" id="KW-0597">Phosphoprotein</keyword>
<dbReference type="InterPro" id="IPR050595">
    <property type="entry name" value="Bact_response_regulator"/>
</dbReference>
<keyword evidence="5" id="KW-1185">Reference proteome</keyword>
<protein>
    <submittedName>
        <fullName evidence="4">Response regulator</fullName>
    </submittedName>
</protein>
<dbReference type="SUPFAM" id="SSF52172">
    <property type="entry name" value="CheY-like"/>
    <property type="match status" value="1"/>
</dbReference>